<dbReference type="EMBL" id="QIBZ01000023">
    <property type="protein sequence ID" value="RNM32872.1"/>
    <property type="molecule type" value="Genomic_DNA"/>
</dbReference>
<reference evidence="3" key="1">
    <citation type="submission" date="2018-05" db="EMBL/GenBank/DDBJ databases">
        <title>Genome Sequencing of selected type strains of the family Eggerthellaceae.</title>
        <authorList>
            <person name="Danylec N."/>
            <person name="Stoll D.A."/>
            <person name="Doetsch A."/>
            <person name="Huch M."/>
        </authorList>
    </citation>
    <scope>NUCLEOTIDE SEQUENCE [LARGE SCALE GENOMIC DNA]</scope>
    <source>
        <strain evidence="3">DSM 22006</strain>
    </source>
</reference>
<evidence type="ECO:0000313" key="2">
    <source>
        <dbReference type="EMBL" id="RNM32872.1"/>
    </source>
</evidence>
<dbReference type="Proteomes" id="UP000271472">
    <property type="component" value="Unassembled WGS sequence"/>
</dbReference>
<feature type="region of interest" description="Disordered" evidence="1">
    <location>
        <begin position="1"/>
        <end position="24"/>
    </location>
</feature>
<dbReference type="RefSeq" id="WP_123220180.1">
    <property type="nucleotide sequence ID" value="NZ_JACHYQ010000001.1"/>
</dbReference>
<proteinExistence type="predicted"/>
<evidence type="ECO:0000256" key="1">
    <source>
        <dbReference type="SAM" id="MobiDB-lite"/>
    </source>
</evidence>
<sequence length="85" mass="9198">MVDDDKKTAAARGKQSVSRARKSASLNALSQVVGQRARRFGACASAPRTRAQAKRIAAGLSVGAHRVKKASREGLWYVLCFVKRI</sequence>
<dbReference type="AlphaFoldDB" id="A0A3N0I970"/>
<evidence type="ECO:0000313" key="3">
    <source>
        <dbReference type="Proteomes" id="UP000271472"/>
    </source>
</evidence>
<protein>
    <submittedName>
        <fullName evidence="2">Uncharacterized protein</fullName>
    </submittedName>
</protein>
<keyword evidence="3" id="KW-1185">Reference proteome</keyword>
<accession>A0A3N0I970</accession>
<dbReference type="GeneID" id="98662572"/>
<organism evidence="2 3">
    <name type="scientific">Slackia isoflavoniconvertens</name>
    <dbReference type="NCBI Taxonomy" id="572010"/>
    <lineage>
        <taxon>Bacteria</taxon>
        <taxon>Bacillati</taxon>
        <taxon>Actinomycetota</taxon>
        <taxon>Coriobacteriia</taxon>
        <taxon>Eggerthellales</taxon>
        <taxon>Eggerthellaceae</taxon>
        <taxon>Slackia</taxon>
    </lineage>
</organism>
<name>A0A3N0I970_9ACTN</name>
<comment type="caution">
    <text evidence="2">The sequence shown here is derived from an EMBL/GenBank/DDBJ whole genome shotgun (WGS) entry which is preliminary data.</text>
</comment>
<gene>
    <name evidence="2" type="ORF">DMP05_09275</name>
</gene>